<dbReference type="SUPFAM" id="SSF63999">
    <property type="entry name" value="Thiamin pyrophosphokinase, catalytic domain"/>
    <property type="match status" value="1"/>
</dbReference>
<dbReference type="Gene3D" id="3.40.50.10240">
    <property type="entry name" value="Thiamin pyrophosphokinase, catalytic domain"/>
    <property type="match status" value="1"/>
</dbReference>
<dbReference type="InterPro" id="IPR007373">
    <property type="entry name" value="Thiamin_PyroPKinase_B1-bd"/>
</dbReference>
<proteinExistence type="predicted"/>
<dbReference type="Proteomes" id="UP001209553">
    <property type="component" value="Unassembled WGS sequence"/>
</dbReference>
<dbReference type="EMBL" id="JAOPKZ010000004">
    <property type="protein sequence ID" value="MCU5745754.1"/>
    <property type="molecule type" value="Genomic_DNA"/>
</dbReference>
<dbReference type="SUPFAM" id="SSF63862">
    <property type="entry name" value="Thiamin pyrophosphokinase, substrate-binding domain"/>
    <property type="match status" value="1"/>
</dbReference>
<evidence type="ECO:0000256" key="4">
    <source>
        <dbReference type="ARBA" id="ARBA00022840"/>
    </source>
</evidence>
<reference evidence="7 8" key="1">
    <citation type="journal article" date="2023" name="Int. J. Syst. Evol. Microbiol.">
        <title>Streptococcus sciuri sp. nov., Staphylococcus marylandisciuri sp. nov. and Staphylococcus americanisciuri sp. nov., isolated from faeces of eastern grey squirrel (Sciurus carolinensis).</title>
        <authorList>
            <person name="Volokhov D.V."/>
            <person name="Zagorodnyaya T.A."/>
            <person name="Furtak V.A."/>
            <person name="Nattanmai G."/>
            <person name="Randall L."/>
            <person name="Jose S."/>
            <person name="Gao Y."/>
            <person name="Eisenberg T."/>
            <person name="Delmonte P."/>
            <person name="Blom J."/>
            <person name="Mitchell K.K."/>
        </authorList>
    </citation>
    <scope>NUCLEOTIDE SEQUENCE [LARGE SCALE GENOMIC DNA]</scope>
    <source>
        <strain evidence="7 8">SQ8-PEA</strain>
    </source>
</reference>
<dbReference type="PANTHER" id="PTHR41299">
    <property type="entry name" value="THIAMINE PYROPHOSPHOKINASE"/>
    <property type="match status" value="1"/>
</dbReference>
<dbReference type="Pfam" id="PF04263">
    <property type="entry name" value="TPK_catalytic"/>
    <property type="match status" value="1"/>
</dbReference>
<keyword evidence="8" id="KW-1185">Reference proteome</keyword>
<evidence type="ECO:0000256" key="5">
    <source>
        <dbReference type="NCBIfam" id="TIGR01378"/>
    </source>
</evidence>
<dbReference type="EC" id="2.7.6.2" evidence="5"/>
<sequence length="211" mass="23790">MQINLLCSLRNLPEHLFTEKKNEPWGGVDIGALLLLKKNIIPVMAVGDFDSISQEEKEYISEYIELDAHKSEKDDTDLALGVIQSIKAGYTEINIYGATGGRLDHFLGALQILEKPEYKAQNITIKLIDDKNELQYLGKGKHYVKKDLKYRYISLIPVMYPTVLSLSHFKYNLNKEVLRLGSTLTISNELEGDVGEVEVCWGGIILSRSSD</sequence>
<keyword evidence="2" id="KW-0547">Nucleotide-binding</keyword>
<feature type="domain" description="Thiamin pyrophosphokinase thiamin-binding" evidence="6">
    <location>
        <begin position="140"/>
        <end position="205"/>
    </location>
</feature>
<comment type="caution">
    <text evidence="7">The sequence shown here is derived from an EMBL/GenBank/DDBJ whole genome shotgun (WGS) entry which is preliminary data.</text>
</comment>
<dbReference type="NCBIfam" id="TIGR01378">
    <property type="entry name" value="thi_PPkinase"/>
    <property type="match status" value="1"/>
</dbReference>
<keyword evidence="4" id="KW-0067">ATP-binding</keyword>
<keyword evidence="1 7" id="KW-0808">Transferase</keyword>
<dbReference type="InterPro" id="IPR006282">
    <property type="entry name" value="Thi_PPkinase"/>
</dbReference>
<name>A0ABT2QP57_9STAP</name>
<dbReference type="InterPro" id="IPR007371">
    <property type="entry name" value="TPK_catalytic"/>
</dbReference>
<dbReference type="Pfam" id="PF04265">
    <property type="entry name" value="TPK_B1_binding"/>
    <property type="match status" value="1"/>
</dbReference>
<dbReference type="CDD" id="cd07995">
    <property type="entry name" value="TPK"/>
    <property type="match status" value="1"/>
</dbReference>
<gene>
    <name evidence="7" type="ORF">N9R04_03330</name>
</gene>
<dbReference type="RefSeq" id="WP_262855129.1">
    <property type="nucleotide sequence ID" value="NZ_JAOPKZ010000004.1"/>
</dbReference>
<accession>A0ABT2QP57</accession>
<dbReference type="PANTHER" id="PTHR41299:SF1">
    <property type="entry name" value="THIAMINE PYROPHOSPHOKINASE"/>
    <property type="match status" value="1"/>
</dbReference>
<organism evidence="7 8">
    <name type="scientific">Staphylococcus marylandisciuri</name>
    <dbReference type="NCBI Taxonomy" id="2981529"/>
    <lineage>
        <taxon>Bacteria</taxon>
        <taxon>Bacillati</taxon>
        <taxon>Bacillota</taxon>
        <taxon>Bacilli</taxon>
        <taxon>Bacillales</taxon>
        <taxon>Staphylococcaceae</taxon>
        <taxon>Staphylococcus</taxon>
    </lineage>
</organism>
<evidence type="ECO:0000256" key="2">
    <source>
        <dbReference type="ARBA" id="ARBA00022741"/>
    </source>
</evidence>
<evidence type="ECO:0000256" key="3">
    <source>
        <dbReference type="ARBA" id="ARBA00022777"/>
    </source>
</evidence>
<protein>
    <recommendedName>
        <fullName evidence="5">Thiamine diphosphokinase</fullName>
        <ecNumber evidence="5">2.7.6.2</ecNumber>
    </recommendedName>
</protein>
<evidence type="ECO:0000313" key="7">
    <source>
        <dbReference type="EMBL" id="MCU5745754.1"/>
    </source>
</evidence>
<dbReference type="InterPro" id="IPR036371">
    <property type="entry name" value="TPK_B1-bd_sf"/>
</dbReference>
<evidence type="ECO:0000259" key="6">
    <source>
        <dbReference type="SMART" id="SM00983"/>
    </source>
</evidence>
<dbReference type="InterPro" id="IPR053149">
    <property type="entry name" value="TPK"/>
</dbReference>
<keyword evidence="3" id="KW-0418">Kinase</keyword>
<evidence type="ECO:0000256" key="1">
    <source>
        <dbReference type="ARBA" id="ARBA00022679"/>
    </source>
</evidence>
<dbReference type="SMART" id="SM00983">
    <property type="entry name" value="TPK_B1_binding"/>
    <property type="match status" value="1"/>
</dbReference>
<dbReference type="InterPro" id="IPR036759">
    <property type="entry name" value="TPK_catalytic_sf"/>
</dbReference>
<dbReference type="GO" id="GO:0004788">
    <property type="term" value="F:thiamine diphosphokinase activity"/>
    <property type="evidence" value="ECO:0007669"/>
    <property type="project" value="UniProtKB-EC"/>
</dbReference>
<evidence type="ECO:0000313" key="8">
    <source>
        <dbReference type="Proteomes" id="UP001209553"/>
    </source>
</evidence>